<evidence type="ECO:0000256" key="1">
    <source>
        <dbReference type="SAM" id="MobiDB-lite"/>
    </source>
</evidence>
<feature type="compositionally biased region" description="Polar residues" evidence="1">
    <location>
        <begin position="61"/>
        <end position="72"/>
    </location>
</feature>
<protein>
    <submittedName>
        <fullName evidence="2">Uncharacterized protein</fullName>
    </submittedName>
</protein>
<evidence type="ECO:0000313" key="2">
    <source>
        <dbReference type="EMBL" id="KAJ7309392.1"/>
    </source>
</evidence>
<dbReference type="EMBL" id="MU828099">
    <property type="protein sequence ID" value="KAJ7309392.1"/>
    <property type="molecule type" value="Genomic_DNA"/>
</dbReference>
<keyword evidence="3" id="KW-1185">Reference proteome</keyword>
<feature type="region of interest" description="Disordered" evidence="1">
    <location>
        <begin position="44"/>
        <end position="72"/>
    </location>
</feature>
<reference evidence="2" key="1">
    <citation type="submission" date="2023-01" db="EMBL/GenBank/DDBJ databases">
        <title>Genome assembly of the deep-sea coral Lophelia pertusa.</title>
        <authorList>
            <person name="Herrera S."/>
            <person name="Cordes E."/>
        </authorList>
    </citation>
    <scope>NUCLEOTIDE SEQUENCE</scope>
    <source>
        <strain evidence="2">USNM1676648</strain>
        <tissue evidence="2">Polyp</tissue>
    </source>
</reference>
<gene>
    <name evidence="2" type="ORF">OS493_040244</name>
</gene>
<name>A0A9W9Y6M1_9CNID</name>
<organism evidence="2 3">
    <name type="scientific">Desmophyllum pertusum</name>
    <dbReference type="NCBI Taxonomy" id="174260"/>
    <lineage>
        <taxon>Eukaryota</taxon>
        <taxon>Metazoa</taxon>
        <taxon>Cnidaria</taxon>
        <taxon>Anthozoa</taxon>
        <taxon>Hexacorallia</taxon>
        <taxon>Scleractinia</taxon>
        <taxon>Caryophylliina</taxon>
        <taxon>Caryophylliidae</taxon>
        <taxon>Desmophyllum</taxon>
    </lineage>
</organism>
<dbReference type="Proteomes" id="UP001163046">
    <property type="component" value="Unassembled WGS sequence"/>
</dbReference>
<proteinExistence type="predicted"/>
<evidence type="ECO:0000313" key="3">
    <source>
        <dbReference type="Proteomes" id="UP001163046"/>
    </source>
</evidence>
<feature type="non-terminal residue" evidence="2">
    <location>
        <position position="1"/>
    </location>
</feature>
<dbReference type="AlphaFoldDB" id="A0A9W9Y6M1"/>
<sequence length="72" mass="7910">RYRTPPPASSPIESRNNREAVFFSQAPPTTPFSSEVVQGLLHSRRDLHGGRSKMSPASVAGSMSPTQKIRLF</sequence>
<comment type="caution">
    <text evidence="2">The sequence shown here is derived from an EMBL/GenBank/DDBJ whole genome shotgun (WGS) entry which is preliminary data.</text>
</comment>
<accession>A0A9W9Y6M1</accession>